<feature type="region of interest" description="Disordered" evidence="1">
    <location>
        <begin position="388"/>
        <end position="409"/>
    </location>
</feature>
<dbReference type="InterPro" id="IPR042556">
    <property type="entry name" value="AZUL_sf"/>
</dbReference>
<reference evidence="4" key="2">
    <citation type="submission" date="2023-11" db="UniProtKB">
        <authorList>
            <consortium name="WormBaseParasite"/>
        </authorList>
    </citation>
    <scope>IDENTIFICATION</scope>
</reference>
<feature type="compositionally biased region" description="Polar residues" evidence="1">
    <location>
        <begin position="265"/>
        <end position="282"/>
    </location>
</feature>
<organism evidence="3 4">
    <name type="scientific">Trichobilharzia regenti</name>
    <name type="common">Nasal bird schistosome</name>
    <dbReference type="NCBI Taxonomy" id="157069"/>
    <lineage>
        <taxon>Eukaryota</taxon>
        <taxon>Metazoa</taxon>
        <taxon>Spiralia</taxon>
        <taxon>Lophotrochozoa</taxon>
        <taxon>Platyhelminthes</taxon>
        <taxon>Trematoda</taxon>
        <taxon>Digenea</taxon>
        <taxon>Strigeidida</taxon>
        <taxon>Schistosomatoidea</taxon>
        <taxon>Schistosomatidae</taxon>
        <taxon>Trichobilharzia</taxon>
    </lineage>
</organism>
<dbReference type="Gene3D" id="6.10.130.10">
    <property type="entry name" value="Ubiquitin-protein ligase E3A, N-terminal zinc-binding domain (AZUL)"/>
    <property type="match status" value="1"/>
</dbReference>
<dbReference type="Pfam" id="PF16558">
    <property type="entry name" value="AZUL"/>
    <property type="match status" value="1"/>
</dbReference>
<dbReference type="Proteomes" id="UP000050795">
    <property type="component" value="Unassembled WGS sequence"/>
</dbReference>
<dbReference type="AlphaFoldDB" id="A0AA85KHJ4"/>
<evidence type="ECO:0000313" key="3">
    <source>
        <dbReference type="Proteomes" id="UP000050795"/>
    </source>
</evidence>
<protein>
    <recommendedName>
        <fullName evidence="2">Ubiquitin-protein ligase E3A N-terminal zinc-binding domain-containing protein</fullName>
    </recommendedName>
</protein>
<feature type="compositionally biased region" description="Polar residues" evidence="1">
    <location>
        <begin position="141"/>
        <end position="181"/>
    </location>
</feature>
<feature type="region of interest" description="Disordered" evidence="1">
    <location>
        <begin position="211"/>
        <end position="290"/>
    </location>
</feature>
<reference evidence="3" key="1">
    <citation type="submission" date="2022-06" db="EMBL/GenBank/DDBJ databases">
        <authorList>
            <person name="Berger JAMES D."/>
            <person name="Berger JAMES D."/>
        </authorList>
    </citation>
    <scope>NUCLEOTIDE SEQUENCE [LARGE SCALE GENOMIC DNA]</scope>
</reference>
<sequence>MISAVFWKVRSLDSPGSLVTCSTILRLSFTAKFWLAVLCNMSSRSRRFPESRVKHLITLYFNQLIHGCRNVDCQNQNCASSVRFAHPGITPNQAAALAIELTINRADLCLPANSSSVSSTGMNNSQPPTGQEDGNTEDSNGESMMDTNEPSQGVCNAQTSTDDGSPSNHLVASSGASTTGPEETEDSFPPLMTPAEVTRLIMFLFDASENDDLNSSQLNEPTSGIITDEYSADHDNTLSSAFRGRNPLFSSPRASSSDSDALKSIKQSANQTSPTVSTSNTPLERESRKAGLSLNELQRAVDMGKKNGDWSCLIILLNSVFSSYEALSRSFLDSDPDFDTKYTNYTKTTDASSNASLCITSAKKLKHDNDGGIIQQCSVDDNTTTANNNNDGLTDHITKSTGDTSVEPTVNRCTSDPVPMEQDTDQLTDMSNSLKPITNKSTNNRYWPSVNLYDLRQAWSLIVSLRERQNIVDTLMRAVRRLVVINLHQLLVIQPPDGLDDAHPTCDEIAIEQQKLVNLFIILYECPFATDPLHFELLLLNINRAVTWLPNTIQVMLCRAWANSVHIPLANCTESPNPEQTNLWCLQKILLHHITLRCLTTDHVLPNEDKQICEAALVLRIVYYASLLAGQMDSPELLEKEAEENKNFEAQMRAHVGPTYERRSRTNLPEDPFAKALNISPNDCRKPFIPSKDFVNETLNDGLQPKKIISTIVQKVYQMN</sequence>
<evidence type="ECO:0000256" key="1">
    <source>
        <dbReference type="SAM" id="MobiDB-lite"/>
    </source>
</evidence>
<evidence type="ECO:0000259" key="2">
    <source>
        <dbReference type="Pfam" id="PF16558"/>
    </source>
</evidence>
<feature type="compositionally biased region" description="Polar residues" evidence="1">
    <location>
        <begin position="213"/>
        <end position="225"/>
    </location>
</feature>
<feature type="region of interest" description="Disordered" evidence="1">
    <location>
        <begin position="115"/>
        <end position="190"/>
    </location>
</feature>
<proteinExistence type="predicted"/>
<accession>A0AA85KHJ4</accession>
<evidence type="ECO:0000313" key="4">
    <source>
        <dbReference type="WBParaSite" id="TREG1_90600.1"/>
    </source>
</evidence>
<feature type="domain" description="Ubiquitin-protein ligase E3A N-terminal zinc-binding" evidence="2">
    <location>
        <begin position="54"/>
        <end position="109"/>
    </location>
</feature>
<feature type="compositionally biased region" description="Low complexity" evidence="1">
    <location>
        <begin position="250"/>
        <end position="259"/>
    </location>
</feature>
<dbReference type="InterPro" id="IPR032353">
    <property type="entry name" value="AZUL"/>
</dbReference>
<keyword evidence="3" id="KW-1185">Reference proteome</keyword>
<feature type="compositionally biased region" description="Polar residues" evidence="1">
    <location>
        <begin position="399"/>
        <end position="409"/>
    </location>
</feature>
<feature type="compositionally biased region" description="Low complexity" evidence="1">
    <location>
        <begin position="115"/>
        <end position="125"/>
    </location>
</feature>
<name>A0AA85KHJ4_TRIRE</name>
<dbReference type="WBParaSite" id="TREG1_90600.1">
    <property type="protein sequence ID" value="TREG1_90600.1"/>
    <property type="gene ID" value="TREG1_90600"/>
</dbReference>